<organism evidence="1 2">
    <name type="scientific">Palleronia pelagia</name>
    <dbReference type="NCBI Taxonomy" id="387096"/>
    <lineage>
        <taxon>Bacteria</taxon>
        <taxon>Pseudomonadati</taxon>
        <taxon>Pseudomonadota</taxon>
        <taxon>Alphaproteobacteria</taxon>
        <taxon>Rhodobacterales</taxon>
        <taxon>Roseobacteraceae</taxon>
        <taxon>Palleronia</taxon>
    </lineage>
</organism>
<keyword evidence="2" id="KW-1185">Reference proteome</keyword>
<dbReference type="EMBL" id="FOCM01000010">
    <property type="protein sequence ID" value="SEO02942.1"/>
    <property type="molecule type" value="Genomic_DNA"/>
</dbReference>
<keyword evidence="1" id="KW-0762">Sugar transport</keyword>
<keyword evidence="1" id="KW-0813">Transport</keyword>
<name>A0A1H8LCQ4_9RHOB</name>
<dbReference type="AlphaFoldDB" id="A0A1H8LCQ4"/>
<dbReference type="GO" id="GO:0005524">
    <property type="term" value="F:ATP binding"/>
    <property type="evidence" value="ECO:0007669"/>
    <property type="project" value="UniProtKB-KW"/>
</dbReference>
<dbReference type="InterPro" id="IPR027417">
    <property type="entry name" value="P-loop_NTPase"/>
</dbReference>
<keyword evidence="1" id="KW-0067">ATP-binding</keyword>
<accession>A0A1H8LCQ4</accession>
<dbReference type="Proteomes" id="UP000199372">
    <property type="component" value="Unassembled WGS sequence"/>
</dbReference>
<dbReference type="RefSeq" id="WP_330220653.1">
    <property type="nucleotide sequence ID" value="NZ_FOCM01000010.1"/>
</dbReference>
<reference evidence="2" key="1">
    <citation type="submission" date="2016-10" db="EMBL/GenBank/DDBJ databases">
        <authorList>
            <person name="Varghese N."/>
            <person name="Submissions S."/>
        </authorList>
    </citation>
    <scope>NUCLEOTIDE SEQUENCE [LARGE SCALE GENOMIC DNA]</scope>
    <source>
        <strain evidence="2">DSM 26893</strain>
    </source>
</reference>
<protein>
    <submittedName>
        <fullName evidence="1">Simple sugar transport system ATP-binding protein/ribose transport system ATP-binding protein</fullName>
    </submittedName>
</protein>
<proteinExistence type="predicted"/>
<evidence type="ECO:0000313" key="1">
    <source>
        <dbReference type="EMBL" id="SEO02942.1"/>
    </source>
</evidence>
<keyword evidence="1" id="KW-0547">Nucleotide-binding</keyword>
<gene>
    <name evidence="1" type="ORF">SAMN04488011_11019</name>
</gene>
<sequence>MSGSPVLALRDVTKSFGPVEVLHGVSLELRAGEVLASSTG</sequence>
<evidence type="ECO:0000313" key="2">
    <source>
        <dbReference type="Proteomes" id="UP000199372"/>
    </source>
</evidence>
<dbReference type="Gene3D" id="3.40.50.300">
    <property type="entry name" value="P-loop containing nucleotide triphosphate hydrolases"/>
    <property type="match status" value="1"/>
</dbReference>
<dbReference type="SUPFAM" id="SSF52540">
    <property type="entry name" value="P-loop containing nucleoside triphosphate hydrolases"/>
    <property type="match status" value="1"/>
</dbReference>